<sequence>MAIHNPAIEKSKLGKAITYLVNQRVALKVCLTDSQAAIRNNVAERSIQTLVIGRKVSTRLGPKSTL</sequence>
<comment type="caution">
    <text evidence="2">The sequence shown here is derived from an EMBL/GenBank/DDBJ whole genome shotgun (WGS) entry which is preliminary data.</text>
</comment>
<evidence type="ECO:0000313" key="3">
    <source>
        <dbReference type="Proteomes" id="UP000052013"/>
    </source>
</evidence>
<accession>A0A0R1SJ95</accession>
<evidence type="ECO:0000313" key="2">
    <source>
        <dbReference type="EMBL" id="KRL69232.1"/>
    </source>
</evidence>
<gene>
    <name evidence="2" type="ORF">FC85_GL001591</name>
</gene>
<organism evidence="2 3">
    <name type="scientific">Lentilactobacillus diolivorans DSM 14421</name>
    <dbReference type="NCBI Taxonomy" id="1423739"/>
    <lineage>
        <taxon>Bacteria</taxon>
        <taxon>Bacillati</taxon>
        <taxon>Bacillota</taxon>
        <taxon>Bacilli</taxon>
        <taxon>Lactobacillales</taxon>
        <taxon>Lactobacillaceae</taxon>
        <taxon>Lentilactobacillus</taxon>
    </lineage>
</organism>
<dbReference type="AlphaFoldDB" id="A0A0R1SJ95"/>
<dbReference type="Pfam" id="PF03050">
    <property type="entry name" value="DDE_Tnp_IS66"/>
    <property type="match status" value="1"/>
</dbReference>
<dbReference type="InterPro" id="IPR004291">
    <property type="entry name" value="Transposase_IS66_central"/>
</dbReference>
<dbReference type="Proteomes" id="UP000052013">
    <property type="component" value="Unassembled WGS sequence"/>
</dbReference>
<dbReference type="PATRIC" id="fig|1423739.3.peg.1669"/>
<proteinExistence type="predicted"/>
<reference evidence="2 3" key="1">
    <citation type="journal article" date="2015" name="Genome Announc.">
        <title>Expanding the biotechnology potential of lactobacilli through comparative genomics of 213 strains and associated genera.</title>
        <authorList>
            <person name="Sun Z."/>
            <person name="Harris H.M."/>
            <person name="McCann A."/>
            <person name="Guo C."/>
            <person name="Argimon S."/>
            <person name="Zhang W."/>
            <person name="Yang X."/>
            <person name="Jeffery I.B."/>
            <person name="Cooney J.C."/>
            <person name="Kagawa T.F."/>
            <person name="Liu W."/>
            <person name="Song Y."/>
            <person name="Salvetti E."/>
            <person name="Wrobel A."/>
            <person name="Rasinkangas P."/>
            <person name="Parkhill J."/>
            <person name="Rea M.C."/>
            <person name="O'Sullivan O."/>
            <person name="Ritari J."/>
            <person name="Douillard F.P."/>
            <person name="Paul Ross R."/>
            <person name="Yang R."/>
            <person name="Briner A.E."/>
            <person name="Felis G.E."/>
            <person name="de Vos W.M."/>
            <person name="Barrangou R."/>
            <person name="Klaenhammer T.R."/>
            <person name="Caufield P.W."/>
            <person name="Cui Y."/>
            <person name="Zhang H."/>
            <person name="O'Toole P.W."/>
        </authorList>
    </citation>
    <scope>NUCLEOTIDE SEQUENCE [LARGE SCALE GENOMIC DNA]</scope>
    <source>
        <strain evidence="2 3">DSM 14421</strain>
    </source>
</reference>
<evidence type="ECO:0000259" key="1">
    <source>
        <dbReference type="Pfam" id="PF03050"/>
    </source>
</evidence>
<dbReference type="EMBL" id="AZEY01000014">
    <property type="protein sequence ID" value="KRL69232.1"/>
    <property type="molecule type" value="Genomic_DNA"/>
</dbReference>
<protein>
    <recommendedName>
        <fullName evidence="1">Transposase IS66 central domain-containing protein</fullName>
    </recommendedName>
</protein>
<name>A0A0R1SJ95_9LACO</name>
<feature type="domain" description="Transposase IS66 central" evidence="1">
    <location>
        <begin position="8"/>
        <end position="59"/>
    </location>
</feature>